<feature type="domain" description="Amino acid permease/ SLC12A" evidence="6">
    <location>
        <begin position="15"/>
        <end position="112"/>
    </location>
</feature>
<reference evidence="7" key="2">
    <citation type="submission" date="2021-01" db="EMBL/GenBank/DDBJ databases">
        <authorList>
            <person name="Hahn C.R."/>
            <person name="Youssef N.H."/>
            <person name="Elshahed M."/>
        </authorList>
    </citation>
    <scope>NUCLEOTIDE SEQUENCE</scope>
    <source>
        <strain evidence="7">Zod_Metabat.24</strain>
    </source>
</reference>
<feature type="transmembrane region" description="Helical" evidence="5">
    <location>
        <begin position="86"/>
        <end position="109"/>
    </location>
</feature>
<dbReference type="AlphaFoldDB" id="A0A9D8KEJ7"/>
<evidence type="ECO:0000256" key="5">
    <source>
        <dbReference type="SAM" id="Phobius"/>
    </source>
</evidence>
<protein>
    <recommendedName>
        <fullName evidence="6">Amino acid permease/ SLC12A domain-containing protein</fullName>
    </recommendedName>
</protein>
<feature type="transmembrane region" description="Helical" evidence="5">
    <location>
        <begin position="44"/>
        <end position="66"/>
    </location>
</feature>
<reference evidence="7" key="1">
    <citation type="journal article" date="2021" name="Environ. Microbiol.">
        <title>Genomic characterization of three novel Desulfobacterota classes expand the metabolic and phylogenetic diversity of the phylum.</title>
        <authorList>
            <person name="Murphy C.L."/>
            <person name="Biggerstaff J."/>
            <person name="Eichhorn A."/>
            <person name="Ewing E."/>
            <person name="Shahan R."/>
            <person name="Soriano D."/>
            <person name="Stewart S."/>
            <person name="VanMol K."/>
            <person name="Walker R."/>
            <person name="Walters P."/>
            <person name="Elshahed M.S."/>
            <person name="Youssef N.H."/>
        </authorList>
    </citation>
    <scope>NUCLEOTIDE SEQUENCE</scope>
    <source>
        <strain evidence="7">Zod_Metabat.24</strain>
    </source>
</reference>
<organism evidence="7 8">
    <name type="scientific">Candidatus Zymogenus saltonus</name>
    <dbReference type="NCBI Taxonomy" id="2844893"/>
    <lineage>
        <taxon>Bacteria</taxon>
        <taxon>Deltaproteobacteria</taxon>
        <taxon>Candidatus Zymogenia</taxon>
        <taxon>Candidatus Zymogeniales</taxon>
        <taxon>Candidatus Zymogenaceae</taxon>
        <taxon>Candidatus Zymogenus</taxon>
    </lineage>
</organism>
<dbReference type="GO" id="GO:0015377">
    <property type="term" value="F:chloride:monoatomic cation symporter activity"/>
    <property type="evidence" value="ECO:0007669"/>
    <property type="project" value="InterPro"/>
</dbReference>
<dbReference type="Proteomes" id="UP000809273">
    <property type="component" value="Unassembled WGS sequence"/>
</dbReference>
<comment type="caution">
    <text evidence="7">The sequence shown here is derived from an EMBL/GenBank/DDBJ whole genome shotgun (WGS) entry which is preliminary data.</text>
</comment>
<evidence type="ECO:0000256" key="1">
    <source>
        <dbReference type="ARBA" id="ARBA00004141"/>
    </source>
</evidence>
<evidence type="ECO:0000313" key="8">
    <source>
        <dbReference type="Proteomes" id="UP000809273"/>
    </source>
</evidence>
<dbReference type="InterPro" id="IPR004841">
    <property type="entry name" value="AA-permease/SLC12A_dom"/>
</dbReference>
<comment type="subcellular location">
    <subcellularLocation>
        <location evidence="1">Membrane</location>
        <topology evidence="1">Multi-pass membrane protein</topology>
    </subcellularLocation>
</comment>
<accession>A0A9D8KEJ7</accession>
<dbReference type="EMBL" id="JAFGIX010000016">
    <property type="protein sequence ID" value="MBN1572201.1"/>
    <property type="molecule type" value="Genomic_DNA"/>
</dbReference>
<evidence type="ECO:0000256" key="3">
    <source>
        <dbReference type="ARBA" id="ARBA00022989"/>
    </source>
</evidence>
<keyword evidence="4 5" id="KW-0472">Membrane</keyword>
<gene>
    <name evidence="7" type="ORF">JW984_03275</name>
</gene>
<keyword evidence="2 5" id="KW-0812">Transmembrane</keyword>
<keyword evidence="3 5" id="KW-1133">Transmembrane helix</keyword>
<dbReference type="InterPro" id="IPR004842">
    <property type="entry name" value="SLC12A_fam"/>
</dbReference>
<dbReference type="Pfam" id="PF00324">
    <property type="entry name" value="AA_permease"/>
    <property type="match status" value="1"/>
</dbReference>
<feature type="transmembrane region" description="Helical" evidence="5">
    <location>
        <begin position="12"/>
        <end position="32"/>
    </location>
</feature>
<evidence type="ECO:0000256" key="4">
    <source>
        <dbReference type="ARBA" id="ARBA00023136"/>
    </source>
</evidence>
<sequence>MAIESDKKLGTFLGVYLPTILTILGIIMYLRVGWLTGRLGLSRMIIIVIISNIITLITSLSFSAVATNNRLGVGGAYYIISRSMGLEIGGTIGFPLFLSQSFSVTLYAYGLAESIKIFWHDTYPCSR</sequence>
<dbReference type="Gene3D" id="1.20.1740.10">
    <property type="entry name" value="Amino acid/polyamine transporter I"/>
    <property type="match status" value="1"/>
</dbReference>
<dbReference type="PANTHER" id="PTHR11827">
    <property type="entry name" value="SOLUTE CARRIER FAMILY 12, CATION COTRANSPORTERS"/>
    <property type="match status" value="1"/>
</dbReference>
<evidence type="ECO:0000256" key="2">
    <source>
        <dbReference type="ARBA" id="ARBA00022692"/>
    </source>
</evidence>
<dbReference type="PANTHER" id="PTHR11827:SF72">
    <property type="entry name" value="GH08340P"/>
    <property type="match status" value="1"/>
</dbReference>
<proteinExistence type="predicted"/>
<name>A0A9D8KEJ7_9DELT</name>
<dbReference type="GO" id="GO:0016020">
    <property type="term" value="C:membrane"/>
    <property type="evidence" value="ECO:0007669"/>
    <property type="project" value="UniProtKB-SubCell"/>
</dbReference>
<evidence type="ECO:0000259" key="6">
    <source>
        <dbReference type="Pfam" id="PF00324"/>
    </source>
</evidence>
<evidence type="ECO:0000313" key="7">
    <source>
        <dbReference type="EMBL" id="MBN1572201.1"/>
    </source>
</evidence>